<dbReference type="InterPro" id="IPR013332">
    <property type="entry name" value="KPR_N"/>
</dbReference>
<dbReference type="InterPro" id="IPR008927">
    <property type="entry name" value="6-PGluconate_DH-like_C_sf"/>
</dbReference>
<protein>
    <recommendedName>
        <fullName evidence="5 11">2-dehydropantoate 2-reductase</fullName>
        <ecNumber evidence="4 11">1.1.1.169</ecNumber>
    </recommendedName>
    <alternativeName>
        <fullName evidence="9 11">Ketopantoate reductase</fullName>
    </alternativeName>
</protein>
<dbReference type="InterPro" id="IPR013752">
    <property type="entry name" value="KPA_reductase"/>
</dbReference>
<dbReference type="PANTHER" id="PTHR21708">
    <property type="entry name" value="PROBABLE 2-DEHYDROPANTOATE 2-REDUCTASE"/>
    <property type="match status" value="1"/>
</dbReference>
<feature type="domain" description="Ketopantoate reductase C-terminal" evidence="13">
    <location>
        <begin position="177"/>
        <end position="301"/>
    </location>
</feature>
<evidence type="ECO:0000256" key="5">
    <source>
        <dbReference type="ARBA" id="ARBA00019465"/>
    </source>
</evidence>
<evidence type="ECO:0000256" key="3">
    <source>
        <dbReference type="ARBA" id="ARBA00007870"/>
    </source>
</evidence>
<keyword evidence="6 11" id="KW-0566">Pantothenate biosynthesis</keyword>
<evidence type="ECO:0000256" key="1">
    <source>
        <dbReference type="ARBA" id="ARBA00002919"/>
    </source>
</evidence>
<keyword evidence="7 11" id="KW-0521">NADP</keyword>
<comment type="pathway">
    <text evidence="2 11">Cofactor biosynthesis; (R)-pantothenate biosynthesis; (R)-pantoate from 3-methyl-2-oxobutanoate: step 2/2.</text>
</comment>
<evidence type="ECO:0000256" key="10">
    <source>
        <dbReference type="ARBA" id="ARBA00048793"/>
    </source>
</evidence>
<comment type="similarity">
    <text evidence="3 11">Belongs to the ketopantoate reductase family.</text>
</comment>
<dbReference type="GO" id="GO:0015940">
    <property type="term" value="P:pantothenate biosynthetic process"/>
    <property type="evidence" value="ECO:0007669"/>
    <property type="project" value="UniProtKB-KW"/>
</dbReference>
<reference evidence="14" key="1">
    <citation type="journal article" date="2022" name="Phytopathology">
        <title>Whole genome sequencing-based tracing of a 2022 introduction and outbreak of Xanthomonas hortorum pv. pelargonii.</title>
        <authorList>
            <person name="Iruegas Bocardo F."/>
            <person name="Weisberg A.J."/>
            <person name="Riutta E.R."/>
            <person name="Kilday K.B."/>
            <person name="Bonkowski J.C."/>
            <person name="Creswell T.C."/>
            <person name="Daughtrey M."/>
            <person name="Rane K.K."/>
            <person name="Grunwald N.J."/>
            <person name="Chang J.H."/>
            <person name="Putnam M."/>
        </authorList>
    </citation>
    <scope>NUCLEOTIDE SEQUENCE</scope>
    <source>
        <strain evidence="14">22-338</strain>
    </source>
</reference>
<reference evidence="14" key="2">
    <citation type="submission" date="2022-08" db="EMBL/GenBank/DDBJ databases">
        <authorList>
            <person name="Iruegas-Bocardo F."/>
            <person name="Weisberg A.J."/>
            <person name="Riutta E.R."/>
            <person name="Kilday K."/>
            <person name="Bonkowski J.C."/>
            <person name="Creswell T."/>
            <person name="Daughtrey M.L."/>
            <person name="Rane K."/>
            <person name="Grunwald N.J."/>
            <person name="Chang J.H."/>
            <person name="Putnam M.L."/>
        </authorList>
    </citation>
    <scope>NUCLEOTIDE SEQUENCE</scope>
    <source>
        <strain evidence="14">22-338</strain>
    </source>
</reference>
<keyword evidence="8 11" id="KW-0560">Oxidoreductase</keyword>
<name>A0A9X3YZV1_9XANT</name>
<evidence type="ECO:0000256" key="9">
    <source>
        <dbReference type="ARBA" id="ARBA00032024"/>
    </source>
</evidence>
<dbReference type="GO" id="GO:0005737">
    <property type="term" value="C:cytoplasm"/>
    <property type="evidence" value="ECO:0007669"/>
    <property type="project" value="TreeGrafter"/>
</dbReference>
<dbReference type="InterPro" id="IPR036291">
    <property type="entry name" value="NAD(P)-bd_dom_sf"/>
</dbReference>
<evidence type="ECO:0000313" key="14">
    <source>
        <dbReference type="EMBL" id="MDC8637573.1"/>
    </source>
</evidence>
<feature type="domain" description="Ketopantoate reductase N-terminal" evidence="12">
    <location>
        <begin position="3"/>
        <end position="146"/>
    </location>
</feature>
<evidence type="ECO:0000259" key="13">
    <source>
        <dbReference type="Pfam" id="PF08546"/>
    </source>
</evidence>
<evidence type="ECO:0000256" key="2">
    <source>
        <dbReference type="ARBA" id="ARBA00004994"/>
    </source>
</evidence>
<dbReference type="EC" id="1.1.1.169" evidence="4 11"/>
<dbReference type="Gene3D" id="1.10.1040.10">
    <property type="entry name" value="N-(1-d-carboxylethyl)-l-norvaline Dehydrogenase, domain 2"/>
    <property type="match status" value="1"/>
</dbReference>
<comment type="catalytic activity">
    <reaction evidence="10 11">
        <text>(R)-pantoate + NADP(+) = 2-dehydropantoate + NADPH + H(+)</text>
        <dbReference type="Rhea" id="RHEA:16233"/>
        <dbReference type="ChEBI" id="CHEBI:11561"/>
        <dbReference type="ChEBI" id="CHEBI:15378"/>
        <dbReference type="ChEBI" id="CHEBI:15980"/>
        <dbReference type="ChEBI" id="CHEBI:57783"/>
        <dbReference type="ChEBI" id="CHEBI:58349"/>
        <dbReference type="EC" id="1.1.1.169"/>
    </reaction>
</comment>
<dbReference type="SUPFAM" id="SSF48179">
    <property type="entry name" value="6-phosphogluconate dehydrogenase C-terminal domain-like"/>
    <property type="match status" value="1"/>
</dbReference>
<dbReference type="FunFam" id="1.10.1040.10:FF:000017">
    <property type="entry name" value="2-dehydropantoate 2-reductase"/>
    <property type="match status" value="1"/>
</dbReference>
<dbReference type="InterPro" id="IPR051402">
    <property type="entry name" value="KPR-Related"/>
</dbReference>
<dbReference type="Proteomes" id="UP001140230">
    <property type="component" value="Unassembled WGS sequence"/>
</dbReference>
<evidence type="ECO:0000259" key="12">
    <source>
        <dbReference type="Pfam" id="PF02558"/>
    </source>
</evidence>
<gene>
    <name evidence="14" type="ORF">NY667_07020</name>
</gene>
<organism evidence="14 15">
    <name type="scientific">Xanthomonas hortorum pv. hederae</name>
    <dbReference type="NCBI Taxonomy" id="453603"/>
    <lineage>
        <taxon>Bacteria</taxon>
        <taxon>Pseudomonadati</taxon>
        <taxon>Pseudomonadota</taxon>
        <taxon>Gammaproteobacteria</taxon>
        <taxon>Lysobacterales</taxon>
        <taxon>Lysobacteraceae</taxon>
        <taxon>Xanthomonas</taxon>
    </lineage>
</organism>
<proteinExistence type="inferred from homology"/>
<dbReference type="AlphaFoldDB" id="A0A9X3YZV1"/>
<dbReference type="NCBIfam" id="TIGR00745">
    <property type="entry name" value="apbA_panE"/>
    <property type="match status" value="1"/>
</dbReference>
<dbReference type="EMBL" id="JANWTP010000016">
    <property type="protein sequence ID" value="MDC8637573.1"/>
    <property type="molecule type" value="Genomic_DNA"/>
</dbReference>
<evidence type="ECO:0000256" key="11">
    <source>
        <dbReference type="RuleBase" id="RU362068"/>
    </source>
</evidence>
<dbReference type="InterPro" id="IPR013328">
    <property type="entry name" value="6PGD_dom2"/>
</dbReference>
<dbReference type="Gene3D" id="3.40.50.720">
    <property type="entry name" value="NAD(P)-binding Rossmann-like Domain"/>
    <property type="match status" value="1"/>
</dbReference>
<dbReference type="SUPFAM" id="SSF51735">
    <property type="entry name" value="NAD(P)-binding Rossmann-fold domains"/>
    <property type="match status" value="1"/>
</dbReference>
<evidence type="ECO:0000313" key="15">
    <source>
        <dbReference type="Proteomes" id="UP001140230"/>
    </source>
</evidence>
<evidence type="ECO:0000256" key="6">
    <source>
        <dbReference type="ARBA" id="ARBA00022655"/>
    </source>
</evidence>
<dbReference type="FunFam" id="3.40.50.720:FF:000307">
    <property type="entry name" value="2-dehydropantoate 2-reductase"/>
    <property type="match status" value="1"/>
</dbReference>
<evidence type="ECO:0000256" key="4">
    <source>
        <dbReference type="ARBA" id="ARBA00013014"/>
    </source>
</evidence>
<accession>A0A9X3YZV1</accession>
<dbReference type="RefSeq" id="WP_104550154.1">
    <property type="nucleotide sequence ID" value="NZ_CP168173.1"/>
</dbReference>
<dbReference type="Pfam" id="PF02558">
    <property type="entry name" value="ApbA"/>
    <property type="match status" value="1"/>
</dbReference>
<dbReference type="PANTHER" id="PTHR21708:SF26">
    <property type="entry name" value="2-DEHYDROPANTOATE 2-REDUCTASE"/>
    <property type="match status" value="1"/>
</dbReference>
<comment type="function">
    <text evidence="1 11">Catalyzes the NADPH-dependent reduction of ketopantoate into pantoic acid.</text>
</comment>
<dbReference type="InterPro" id="IPR003710">
    <property type="entry name" value="ApbA"/>
</dbReference>
<evidence type="ECO:0000256" key="8">
    <source>
        <dbReference type="ARBA" id="ARBA00023002"/>
    </source>
</evidence>
<comment type="caution">
    <text evidence="14">The sequence shown here is derived from an EMBL/GenBank/DDBJ whole genome shotgun (WGS) entry which is preliminary data.</text>
</comment>
<sequence length="309" mass="32991">MKILVVGAGAIGGYYGARLLQAGGDVTFLVRPRRAALLASDGLQVRSALGDFDGPVATVTRESLKPEYDLVVLSCKAYDLEATLEDIGPAMAGRAAVLPFLNGLSVYDRLDELFGHDRVLGGVAYIAVTLDPQGVIRHLGDADVVVTGSRSAASASIAQAFHALIEQSPGARNLSPNVEHALWNKWVMLASGAMMTCLMRGTVGEILATRDGTALMKQAMAECRAVAAAEGVCLTTDDVQRLEARLLDTQSTWAASMMRDIAQDAPRIEAEAIVGNMLERAERHGVEATLLRTAYCHLQVYERKRVGAP</sequence>
<dbReference type="Pfam" id="PF08546">
    <property type="entry name" value="ApbA_C"/>
    <property type="match status" value="1"/>
</dbReference>
<dbReference type="GO" id="GO:0008677">
    <property type="term" value="F:2-dehydropantoate 2-reductase activity"/>
    <property type="evidence" value="ECO:0007669"/>
    <property type="project" value="UniProtKB-EC"/>
</dbReference>
<evidence type="ECO:0000256" key="7">
    <source>
        <dbReference type="ARBA" id="ARBA00022857"/>
    </source>
</evidence>